<dbReference type="HOGENOM" id="CLU_3005102_0_0_5"/>
<sequence length="56" mass="5851">MAIVSAMPADQQFNAEMLLSGATVFQRSHPMTAAIGAAYGSSDDLIDAFFRAAATL</sequence>
<evidence type="ECO:0000313" key="2">
    <source>
        <dbReference type="Proteomes" id="UP000002526"/>
    </source>
</evidence>
<gene>
    <name evidence="1" type="ordered locus">bsr7390</name>
</gene>
<dbReference type="AlphaFoldDB" id="Q89DP9"/>
<protein>
    <submittedName>
        <fullName evidence="1">Bsr7390 protein</fullName>
    </submittedName>
</protein>
<dbReference type="Proteomes" id="UP000002526">
    <property type="component" value="Chromosome"/>
</dbReference>
<proteinExistence type="predicted"/>
<dbReference type="EMBL" id="BA000040">
    <property type="protein sequence ID" value="BAC52655.1"/>
    <property type="molecule type" value="Genomic_DNA"/>
</dbReference>
<organism evidence="1 2">
    <name type="scientific">Bradyrhizobium diazoefficiens (strain JCM 10833 / BCRC 13528 / IAM 13628 / NBRC 14792 / USDA 110)</name>
    <dbReference type="NCBI Taxonomy" id="224911"/>
    <lineage>
        <taxon>Bacteria</taxon>
        <taxon>Pseudomonadati</taxon>
        <taxon>Pseudomonadota</taxon>
        <taxon>Alphaproteobacteria</taxon>
        <taxon>Hyphomicrobiales</taxon>
        <taxon>Nitrobacteraceae</taxon>
        <taxon>Bradyrhizobium</taxon>
    </lineage>
</organism>
<keyword evidence="2" id="KW-1185">Reference proteome</keyword>
<evidence type="ECO:0000313" key="1">
    <source>
        <dbReference type="EMBL" id="BAC52655.1"/>
    </source>
</evidence>
<accession>Q89DP9</accession>
<dbReference type="STRING" id="224911.AAV28_34630"/>
<dbReference type="KEGG" id="bja:bsr7390"/>
<reference evidence="2" key="1">
    <citation type="journal article" date="2002" name="DNA Res.">
        <title>Complete genomic sequence of nitrogen-fixing symbiotic bacterium Bradyrhizobium japonicum USDA110.</title>
        <authorList>
            <person name="Kaneko T."/>
            <person name="Nakamura Y."/>
            <person name="Sato S."/>
            <person name="Minamisawa K."/>
            <person name="Uchiumi T."/>
            <person name="Sasamoto S."/>
            <person name="Watanabe A."/>
            <person name="Idesawa K."/>
            <person name="Iriguchi M."/>
            <person name="Kawashima K."/>
            <person name="Kohara M."/>
            <person name="Matsumoto M."/>
            <person name="Shimpo S."/>
            <person name="Tsuruoka H."/>
            <person name="Wada T."/>
            <person name="Yamada M."/>
            <person name="Tabata S."/>
        </authorList>
    </citation>
    <scope>NUCLEOTIDE SEQUENCE [LARGE SCALE GENOMIC DNA]</scope>
    <source>
        <strain evidence="2">JCM 10833 / BCRC 13528 / IAM 13628 / NBRC 14792 / USDA 110</strain>
    </source>
</reference>
<name>Q89DP9_BRADU</name>
<dbReference type="InParanoid" id="Q89DP9"/>
<dbReference type="OrthoDB" id="8256609at2"/>
<dbReference type="RefSeq" id="WP_011090125.1">
    <property type="nucleotide sequence ID" value="NC_004463.1"/>
</dbReference>
<dbReference type="eggNOG" id="ENOG50301QN">
    <property type="taxonomic scope" value="Bacteria"/>
</dbReference>
<dbReference type="PATRIC" id="fig|224911.5.peg.7599"/>
<dbReference type="EnsemblBacteria" id="BAC52655">
    <property type="protein sequence ID" value="BAC52655"/>
    <property type="gene ID" value="BAC52655"/>
</dbReference>
<dbReference type="GeneID" id="46494348"/>